<dbReference type="AlphaFoldDB" id="A0A382FYL9"/>
<feature type="non-terminal residue" evidence="1">
    <location>
        <position position="40"/>
    </location>
</feature>
<dbReference type="EMBL" id="UINC01052235">
    <property type="protein sequence ID" value="SVB67337.1"/>
    <property type="molecule type" value="Genomic_DNA"/>
</dbReference>
<reference evidence="1" key="1">
    <citation type="submission" date="2018-05" db="EMBL/GenBank/DDBJ databases">
        <authorList>
            <person name="Lanie J.A."/>
            <person name="Ng W.-L."/>
            <person name="Kazmierczak K.M."/>
            <person name="Andrzejewski T.M."/>
            <person name="Davidsen T.M."/>
            <person name="Wayne K.J."/>
            <person name="Tettelin H."/>
            <person name="Glass J.I."/>
            <person name="Rusch D."/>
            <person name="Podicherti R."/>
            <person name="Tsui H.-C.T."/>
            <person name="Winkler M.E."/>
        </authorList>
    </citation>
    <scope>NUCLEOTIDE SEQUENCE</scope>
</reference>
<accession>A0A382FYL9</accession>
<gene>
    <name evidence="1" type="ORF">METZ01_LOCUS220191</name>
</gene>
<name>A0A382FYL9_9ZZZZ</name>
<proteinExistence type="predicted"/>
<sequence length="40" mass="4572">MKKAEQAACNSTTHIERIMKTEKRFESELGIFQNSVVTNT</sequence>
<organism evidence="1">
    <name type="scientific">marine metagenome</name>
    <dbReference type="NCBI Taxonomy" id="408172"/>
    <lineage>
        <taxon>unclassified sequences</taxon>
        <taxon>metagenomes</taxon>
        <taxon>ecological metagenomes</taxon>
    </lineage>
</organism>
<evidence type="ECO:0000313" key="1">
    <source>
        <dbReference type="EMBL" id="SVB67337.1"/>
    </source>
</evidence>
<protein>
    <submittedName>
        <fullName evidence="1">Uncharacterized protein</fullName>
    </submittedName>
</protein>